<evidence type="ECO:0000256" key="8">
    <source>
        <dbReference type="ARBA" id="ARBA00022771"/>
    </source>
</evidence>
<keyword evidence="11" id="KW-0238">DNA-binding</keyword>
<keyword evidence="9" id="KW-0862">Zinc</keyword>
<dbReference type="Pfam" id="PF00078">
    <property type="entry name" value="RVT_1"/>
    <property type="match status" value="1"/>
</dbReference>
<dbReference type="GO" id="GO:0000978">
    <property type="term" value="F:RNA polymerase II cis-regulatory region sequence-specific DNA binding"/>
    <property type="evidence" value="ECO:0007669"/>
    <property type="project" value="TreeGrafter"/>
</dbReference>
<comment type="similarity">
    <text evidence="3">Belongs to the hunchback C2H2-type zinc-finger protein family.</text>
</comment>
<dbReference type="FunFam" id="3.30.160.60:FF:000624">
    <property type="entry name" value="zinc finger protein 697"/>
    <property type="match status" value="1"/>
</dbReference>
<dbReference type="FunFam" id="3.30.160.60:FF:001228">
    <property type="entry name" value="Zinc finger protein 236"/>
    <property type="match status" value="1"/>
</dbReference>
<comment type="subcellular location">
    <subcellularLocation>
        <location evidence="2">Nucleus</location>
    </subcellularLocation>
</comment>
<evidence type="ECO:0000313" key="18">
    <source>
        <dbReference type="EMBL" id="CAG9120361.1"/>
    </source>
</evidence>
<feature type="domain" description="C2H2-type" evidence="16">
    <location>
        <begin position="725"/>
        <end position="752"/>
    </location>
</feature>
<dbReference type="SUPFAM" id="SSF56672">
    <property type="entry name" value="DNA/RNA polymerases"/>
    <property type="match status" value="1"/>
</dbReference>
<dbReference type="PROSITE" id="PS00028">
    <property type="entry name" value="ZINC_FINGER_C2H2_1"/>
    <property type="match status" value="10"/>
</dbReference>
<feature type="domain" description="C2H2-type" evidence="16">
    <location>
        <begin position="697"/>
        <end position="724"/>
    </location>
</feature>
<name>A0A8S4EW82_PLUXY</name>
<dbReference type="InterPro" id="IPR050589">
    <property type="entry name" value="Ikaros_C2H2-ZF"/>
</dbReference>
<keyword evidence="8 14" id="KW-0863">Zinc-finger</keyword>
<dbReference type="InterPro" id="IPR000477">
    <property type="entry name" value="RT_dom"/>
</dbReference>
<dbReference type="InterPro" id="IPR013087">
    <property type="entry name" value="Znf_C2H2_type"/>
</dbReference>
<evidence type="ECO:0000256" key="2">
    <source>
        <dbReference type="ARBA" id="ARBA00004123"/>
    </source>
</evidence>
<evidence type="ECO:0000256" key="10">
    <source>
        <dbReference type="ARBA" id="ARBA00023015"/>
    </source>
</evidence>
<dbReference type="Pfam" id="PF12874">
    <property type="entry name" value="zf-met"/>
    <property type="match status" value="1"/>
</dbReference>
<comment type="function">
    <text evidence="1">Gap class segmentation protein that controls development of head structures.</text>
</comment>
<protein>
    <recommendedName>
        <fullName evidence="4">Protein hunchback</fullName>
    </recommendedName>
</protein>
<dbReference type="GO" id="GO:0008270">
    <property type="term" value="F:zinc ion binding"/>
    <property type="evidence" value="ECO:0007669"/>
    <property type="project" value="UniProtKB-KW"/>
</dbReference>
<organism evidence="18 19">
    <name type="scientific">Plutella xylostella</name>
    <name type="common">Diamondback moth</name>
    <name type="synonym">Plutella maculipennis</name>
    <dbReference type="NCBI Taxonomy" id="51655"/>
    <lineage>
        <taxon>Eukaryota</taxon>
        <taxon>Metazoa</taxon>
        <taxon>Ecdysozoa</taxon>
        <taxon>Arthropoda</taxon>
        <taxon>Hexapoda</taxon>
        <taxon>Insecta</taxon>
        <taxon>Pterygota</taxon>
        <taxon>Neoptera</taxon>
        <taxon>Endopterygota</taxon>
        <taxon>Lepidoptera</taxon>
        <taxon>Glossata</taxon>
        <taxon>Ditrysia</taxon>
        <taxon>Yponomeutoidea</taxon>
        <taxon>Plutellidae</taxon>
        <taxon>Plutella</taxon>
    </lineage>
</organism>
<dbReference type="PANTHER" id="PTHR24404">
    <property type="entry name" value="ZINC FINGER PROTEIN"/>
    <property type="match status" value="1"/>
</dbReference>
<dbReference type="Proteomes" id="UP000653454">
    <property type="component" value="Unassembled WGS sequence"/>
</dbReference>
<dbReference type="GO" id="GO:0003700">
    <property type="term" value="F:DNA-binding transcription factor activity"/>
    <property type="evidence" value="ECO:0007669"/>
    <property type="project" value="TreeGrafter"/>
</dbReference>
<evidence type="ECO:0000256" key="15">
    <source>
        <dbReference type="SAM" id="MobiDB-lite"/>
    </source>
</evidence>
<dbReference type="GO" id="GO:0006357">
    <property type="term" value="P:regulation of transcription by RNA polymerase II"/>
    <property type="evidence" value="ECO:0007669"/>
    <property type="project" value="UniProtKB-ARBA"/>
</dbReference>
<comment type="caution">
    <text evidence="18">The sequence shown here is derived from an EMBL/GenBank/DDBJ whole genome shotgun (WGS) entry which is preliminary data.</text>
</comment>
<sequence length="789" mass="90792">MSIKTNAEGIDAINMDLIIQTLPHSLKAITHIINKSIQSSRFPHVWKIATVDPIPKNSDPADVTELRPISILPCLSKVLERVVYNQVSTYCEANDVLPSYQSGFRRGHSTNTALLDVVNNIICSQDGGKGTLLVLLDFSRAFDCINIPLMLAKLVFYGFDAQAVRWFESYFQDRTQQVRLKRSDGSSYISRPYKVERGVPQGSILGPLLFIIYSSDIIKSIKNCKFHLYADDLQIYTHVSNNDVQLGVALLNEDLHRISEWATRNCLLLNPNKSKYMILGSKQHIKLIGSQRPSIHIHGEPIARVSEARNLETFTTSPEVSKINENKNQLHNLPVYSGDHPTECSTQDLDVKPDHLCTDMDGTITVKGNSLTEFDEVETEIKKESENVVANELLFYRNRIILGKIQVDESDEEREIDAPADCNNVVNNTTNNDADLAVSINSDQNRSMRITKQYYEMEKCLGAKIILTNCYTTLLNHNCYCAQCAVLFPTTEAYSEHYTSTHTETTNSTKASASPVTRKKRNNPREKVFVCDTCKKTCDRKSMLIKHMLVHTGERPFECDICKKTFNQRSAMKRHKLIHTGEKPFECDLCKKTFRHQNTWKDHKLIHTGEKPFQCDICMKSFIQRYTLNRHMLHHTESKPFQCETCRKKFKYVSALKRHKLIHSGEKPFQCEICTKSFNHRDNLRSHKLIHSGEKPFQCEICKKTYRHLSTMKVHKLIHTEEKPFQCEICTKSFNHRNNLNRHKLVHSSEKPFQCEFCTKTFNRRCHLKRHMLLHTAAQPYDSDASEKM</sequence>
<dbReference type="InterPro" id="IPR036236">
    <property type="entry name" value="Znf_C2H2_sf"/>
</dbReference>
<evidence type="ECO:0000259" key="17">
    <source>
        <dbReference type="PROSITE" id="PS50878"/>
    </source>
</evidence>
<dbReference type="FunFam" id="3.30.160.60:FF:000557">
    <property type="entry name" value="zinc finger and SCAN domain-containing protein 29"/>
    <property type="match status" value="1"/>
</dbReference>
<proteinExistence type="inferred from homology"/>
<evidence type="ECO:0000313" key="19">
    <source>
        <dbReference type="Proteomes" id="UP000653454"/>
    </source>
</evidence>
<keyword evidence="13" id="KW-0539">Nucleus</keyword>
<feature type="domain" description="C2H2-type" evidence="16">
    <location>
        <begin position="753"/>
        <end position="780"/>
    </location>
</feature>
<keyword evidence="10" id="KW-0805">Transcription regulation</keyword>
<dbReference type="Pfam" id="PF00096">
    <property type="entry name" value="zf-C2H2"/>
    <property type="match status" value="8"/>
</dbReference>
<evidence type="ECO:0000256" key="9">
    <source>
        <dbReference type="ARBA" id="ARBA00022833"/>
    </source>
</evidence>
<dbReference type="AlphaFoldDB" id="A0A8S4EW82"/>
<accession>A0A8S4EW82</accession>
<evidence type="ECO:0000256" key="11">
    <source>
        <dbReference type="ARBA" id="ARBA00023125"/>
    </source>
</evidence>
<keyword evidence="5" id="KW-0302">Gap protein</keyword>
<reference evidence="18" key="1">
    <citation type="submission" date="2020-11" db="EMBL/GenBank/DDBJ databases">
        <authorList>
            <person name="Whiteford S."/>
        </authorList>
    </citation>
    <scope>NUCLEOTIDE SEQUENCE</scope>
</reference>
<keyword evidence="19" id="KW-1185">Reference proteome</keyword>
<keyword evidence="12" id="KW-0804">Transcription</keyword>
<evidence type="ECO:0000256" key="1">
    <source>
        <dbReference type="ARBA" id="ARBA00003983"/>
    </source>
</evidence>
<dbReference type="GO" id="GO:0035282">
    <property type="term" value="P:segmentation"/>
    <property type="evidence" value="ECO:0007669"/>
    <property type="project" value="UniProtKB-KW"/>
</dbReference>
<feature type="domain" description="C2H2-type" evidence="16">
    <location>
        <begin position="585"/>
        <end position="612"/>
    </location>
</feature>
<dbReference type="PROSITE" id="PS50878">
    <property type="entry name" value="RT_POL"/>
    <property type="match status" value="1"/>
</dbReference>
<dbReference type="CDD" id="cd01650">
    <property type="entry name" value="RT_nLTR_like"/>
    <property type="match status" value="1"/>
</dbReference>
<dbReference type="PANTHER" id="PTHR24404:SF114">
    <property type="entry name" value="KLUMPFUSS, ISOFORM B-RELATED"/>
    <property type="match status" value="1"/>
</dbReference>
<dbReference type="SMART" id="SM00355">
    <property type="entry name" value="ZnF_C2H2"/>
    <property type="match status" value="10"/>
</dbReference>
<dbReference type="EMBL" id="CAJHNJ030000023">
    <property type="protein sequence ID" value="CAG9120361.1"/>
    <property type="molecule type" value="Genomic_DNA"/>
</dbReference>
<feature type="domain" description="Reverse transcriptase" evidence="17">
    <location>
        <begin position="35"/>
        <end position="292"/>
    </location>
</feature>
<evidence type="ECO:0000256" key="13">
    <source>
        <dbReference type="ARBA" id="ARBA00023242"/>
    </source>
</evidence>
<keyword evidence="6" id="KW-0479">Metal-binding</keyword>
<feature type="domain" description="C2H2-type" evidence="16">
    <location>
        <begin position="613"/>
        <end position="640"/>
    </location>
</feature>
<dbReference type="FunFam" id="3.30.160.60:FF:000870">
    <property type="entry name" value="zinc finger protein 197 isoform X1"/>
    <property type="match status" value="1"/>
</dbReference>
<evidence type="ECO:0000256" key="7">
    <source>
        <dbReference type="ARBA" id="ARBA00022737"/>
    </source>
</evidence>
<feature type="domain" description="C2H2-type" evidence="16">
    <location>
        <begin position="669"/>
        <end position="696"/>
    </location>
</feature>
<feature type="domain" description="C2H2-type" evidence="16">
    <location>
        <begin position="641"/>
        <end position="668"/>
    </location>
</feature>
<gene>
    <name evidence="18" type="ORF">PLXY2_LOCUS7096</name>
</gene>
<evidence type="ECO:0000256" key="6">
    <source>
        <dbReference type="ARBA" id="ARBA00022723"/>
    </source>
</evidence>
<dbReference type="GO" id="GO:0071897">
    <property type="term" value="P:DNA biosynthetic process"/>
    <property type="evidence" value="ECO:0007669"/>
    <property type="project" value="UniProtKB-ARBA"/>
</dbReference>
<evidence type="ECO:0000256" key="4">
    <source>
        <dbReference type="ARBA" id="ARBA00013638"/>
    </source>
</evidence>
<dbReference type="FunFam" id="3.30.160.60:FF:001289">
    <property type="entry name" value="Zinc finger protein 574"/>
    <property type="match status" value="3"/>
</dbReference>
<dbReference type="InterPro" id="IPR043502">
    <property type="entry name" value="DNA/RNA_pol_sf"/>
</dbReference>
<keyword evidence="7" id="KW-0677">Repeat</keyword>
<dbReference type="PROSITE" id="PS50157">
    <property type="entry name" value="ZINC_FINGER_C2H2_2"/>
    <property type="match status" value="9"/>
</dbReference>
<dbReference type="SUPFAM" id="SSF57667">
    <property type="entry name" value="beta-beta-alpha zinc fingers"/>
    <property type="match status" value="5"/>
</dbReference>
<evidence type="ECO:0000256" key="3">
    <source>
        <dbReference type="ARBA" id="ARBA00007746"/>
    </source>
</evidence>
<dbReference type="Gene3D" id="3.30.160.60">
    <property type="entry name" value="Classic Zinc Finger"/>
    <property type="match status" value="9"/>
</dbReference>
<evidence type="ECO:0000256" key="5">
    <source>
        <dbReference type="ARBA" id="ARBA00022492"/>
    </source>
</evidence>
<feature type="region of interest" description="Disordered" evidence="15">
    <location>
        <begin position="499"/>
        <end position="521"/>
    </location>
</feature>
<feature type="domain" description="C2H2-type" evidence="16">
    <location>
        <begin position="557"/>
        <end position="584"/>
    </location>
</feature>
<feature type="domain" description="C2H2-type" evidence="16">
    <location>
        <begin position="529"/>
        <end position="556"/>
    </location>
</feature>
<dbReference type="FunFam" id="3.30.160.60:FF:000123">
    <property type="entry name" value="transcriptional repressor CTCF isoform X1"/>
    <property type="match status" value="1"/>
</dbReference>
<evidence type="ECO:0000256" key="12">
    <source>
        <dbReference type="ARBA" id="ARBA00023163"/>
    </source>
</evidence>
<evidence type="ECO:0000256" key="14">
    <source>
        <dbReference type="PROSITE-ProRule" id="PRU00042"/>
    </source>
</evidence>
<dbReference type="GO" id="GO:0005634">
    <property type="term" value="C:nucleus"/>
    <property type="evidence" value="ECO:0007669"/>
    <property type="project" value="UniProtKB-SubCell"/>
</dbReference>
<keyword evidence="5" id="KW-0217">Developmental protein</keyword>
<evidence type="ECO:0000259" key="16">
    <source>
        <dbReference type="PROSITE" id="PS50157"/>
    </source>
</evidence>